<dbReference type="SMART" id="SM00065">
    <property type="entry name" value="GAF"/>
    <property type="match status" value="1"/>
</dbReference>
<keyword evidence="2" id="KW-0238">DNA-binding</keyword>
<dbReference type="Gene3D" id="1.10.10.10">
    <property type="entry name" value="Winged helix-like DNA-binding domain superfamily/Winged helix DNA-binding domain"/>
    <property type="match status" value="1"/>
</dbReference>
<dbReference type="PANTHER" id="PTHR44688:SF16">
    <property type="entry name" value="DNA-BINDING TRANSCRIPTIONAL ACTIVATOR DEVR_DOSR"/>
    <property type="match status" value="1"/>
</dbReference>
<feature type="domain" description="HTH luxR-type" evidence="4">
    <location>
        <begin position="301"/>
        <end position="366"/>
    </location>
</feature>
<accession>A0ABU3WSX8</accession>
<keyword evidence="6" id="KW-1185">Reference proteome</keyword>
<dbReference type="PANTHER" id="PTHR44688">
    <property type="entry name" value="DNA-BINDING TRANSCRIPTIONAL ACTIVATOR DEVR_DOSR"/>
    <property type="match status" value="1"/>
</dbReference>
<dbReference type="InterPro" id="IPR003018">
    <property type="entry name" value="GAF"/>
</dbReference>
<dbReference type="PROSITE" id="PS50043">
    <property type="entry name" value="HTH_LUXR_2"/>
    <property type="match status" value="1"/>
</dbReference>
<organism evidence="5 6">
    <name type="scientific">Rhodococcus zopfii</name>
    <dbReference type="NCBI Taxonomy" id="43772"/>
    <lineage>
        <taxon>Bacteria</taxon>
        <taxon>Bacillati</taxon>
        <taxon>Actinomycetota</taxon>
        <taxon>Actinomycetes</taxon>
        <taxon>Mycobacteriales</taxon>
        <taxon>Nocardiaceae</taxon>
        <taxon>Rhodococcus</taxon>
    </lineage>
</organism>
<dbReference type="InterPro" id="IPR036388">
    <property type="entry name" value="WH-like_DNA-bd_sf"/>
</dbReference>
<dbReference type="EMBL" id="WBMO01000001">
    <property type="protein sequence ID" value="MDV2477099.1"/>
    <property type="molecule type" value="Genomic_DNA"/>
</dbReference>
<evidence type="ECO:0000256" key="2">
    <source>
        <dbReference type="ARBA" id="ARBA00023125"/>
    </source>
</evidence>
<dbReference type="InterPro" id="IPR016032">
    <property type="entry name" value="Sig_transdc_resp-reg_C-effctor"/>
</dbReference>
<dbReference type="SUPFAM" id="SSF55781">
    <property type="entry name" value="GAF domain-like"/>
    <property type="match status" value="1"/>
</dbReference>
<evidence type="ECO:0000256" key="3">
    <source>
        <dbReference type="ARBA" id="ARBA00023163"/>
    </source>
</evidence>
<dbReference type="PROSITE" id="PS00622">
    <property type="entry name" value="HTH_LUXR_1"/>
    <property type="match status" value="1"/>
</dbReference>
<keyword evidence="1" id="KW-0805">Transcription regulation</keyword>
<dbReference type="SUPFAM" id="SSF46894">
    <property type="entry name" value="C-terminal effector domain of the bipartite response regulators"/>
    <property type="match status" value="1"/>
</dbReference>
<dbReference type="Proteomes" id="UP001275440">
    <property type="component" value="Unassembled WGS sequence"/>
</dbReference>
<dbReference type="Pfam" id="PF13185">
    <property type="entry name" value="GAF_2"/>
    <property type="match status" value="1"/>
</dbReference>
<keyword evidence="3" id="KW-0804">Transcription</keyword>
<evidence type="ECO:0000313" key="6">
    <source>
        <dbReference type="Proteomes" id="UP001275440"/>
    </source>
</evidence>
<proteinExistence type="predicted"/>
<name>A0ABU3WSX8_9NOCA</name>
<evidence type="ECO:0000256" key="1">
    <source>
        <dbReference type="ARBA" id="ARBA00023015"/>
    </source>
</evidence>
<dbReference type="SMART" id="SM00421">
    <property type="entry name" value="HTH_LUXR"/>
    <property type="match status" value="1"/>
</dbReference>
<dbReference type="Pfam" id="PF00196">
    <property type="entry name" value="GerE"/>
    <property type="match status" value="1"/>
</dbReference>
<comment type="caution">
    <text evidence="5">The sequence shown here is derived from an EMBL/GenBank/DDBJ whole genome shotgun (WGS) entry which is preliminary data.</text>
</comment>
<dbReference type="PRINTS" id="PR00038">
    <property type="entry name" value="HTHLUXR"/>
</dbReference>
<dbReference type="InterPro" id="IPR029016">
    <property type="entry name" value="GAF-like_dom_sf"/>
</dbReference>
<protein>
    <submittedName>
        <fullName evidence="5">GAF domain-containing protein</fullName>
    </submittedName>
</protein>
<sequence length="371" mass="40897">MDCDSTQFDAILERQRHVLTVASELVGDTMIRTGARWRDADDILHSLTAAESAVTDWSARHPDCSEQARVVLNSLRAVRTATKTVDTDRRHSHPSTLNHVLRRLRAASTIDELTDQIPHEIAILGFDRVLFSWFKNRRWVPASAHSTNGPGEARAILRASPPPYRPVGTLVEGEMIKQRRPILVRDAMNNPHVHQDLQAVIHSPSYVAAPVVTPTTVIGLLHADRKSSGDKVDSADRDVLSAVAEGFGLALDRLTLIQELADLRSRVGVHAGALRTLLDEIDGNDHVAAPPEFQPTPDVPCTNAFGDLTRREEEVLDLVARGYSNSVIAARLYVTESTVKTHMKNLMRKLGAESRVQAAAIYRREAGAARL</sequence>
<evidence type="ECO:0000259" key="4">
    <source>
        <dbReference type="PROSITE" id="PS50043"/>
    </source>
</evidence>
<dbReference type="InterPro" id="IPR000792">
    <property type="entry name" value="Tscrpt_reg_LuxR_C"/>
</dbReference>
<reference evidence="5 6" key="1">
    <citation type="submission" date="2019-10" db="EMBL/GenBank/DDBJ databases">
        <title>Draft Genome Assembly of Rhodococcus zopfii DSM44189.</title>
        <authorList>
            <person name="Sutton J.M."/>
            <person name="Akob D.M."/>
            <person name="Bushman T.J."/>
        </authorList>
    </citation>
    <scope>NUCLEOTIDE SEQUENCE [LARGE SCALE GENOMIC DNA]</scope>
    <source>
        <strain evidence="5 6">DSM 44189</strain>
    </source>
</reference>
<dbReference type="Gene3D" id="3.30.450.40">
    <property type="match status" value="1"/>
</dbReference>
<dbReference type="CDD" id="cd06170">
    <property type="entry name" value="LuxR_C_like"/>
    <property type="match status" value="1"/>
</dbReference>
<gene>
    <name evidence="5" type="ORF">F8M49_20410</name>
</gene>
<evidence type="ECO:0000313" key="5">
    <source>
        <dbReference type="EMBL" id="MDV2477099.1"/>
    </source>
</evidence>